<reference evidence="13" key="1">
    <citation type="submission" date="2006-02" db="EMBL/GenBank/DDBJ databases">
        <title>Complete sequence of chromosome of Rhodoferax ferrireducens DSM 15236.</title>
        <authorList>
            <person name="Copeland A."/>
            <person name="Lucas S."/>
            <person name="Lapidus A."/>
            <person name="Barry K."/>
            <person name="Detter J.C."/>
            <person name="Glavina del Rio T."/>
            <person name="Hammon N."/>
            <person name="Israni S."/>
            <person name="Pitluck S."/>
            <person name="Brettin T."/>
            <person name="Bruce D."/>
            <person name="Han C."/>
            <person name="Tapia R."/>
            <person name="Gilna P."/>
            <person name="Kiss H."/>
            <person name="Schmutz J."/>
            <person name="Larimer F."/>
            <person name="Land M."/>
            <person name="Kyrpides N."/>
            <person name="Ivanova N."/>
            <person name="Richardson P."/>
        </authorList>
    </citation>
    <scope>NUCLEOTIDE SEQUENCE [LARGE SCALE GENOMIC DNA]</scope>
    <source>
        <strain evidence="13">ATCC BAA-621 / DSM 15236 / T118</strain>
    </source>
</reference>
<dbReference type="PANTHER" id="PTHR43531:SF14">
    <property type="entry name" value="METHYL-ACCEPTING CHEMOTAXIS PROTEIN I-RELATED"/>
    <property type="match status" value="1"/>
</dbReference>
<dbReference type="eggNOG" id="COG0840">
    <property type="taxonomic scope" value="Bacteria"/>
</dbReference>
<dbReference type="AlphaFoldDB" id="Q21SU6"/>
<comment type="similarity">
    <text evidence="7">Belongs to the methyl-accepting chemotaxis (MCP) protein family.</text>
</comment>
<dbReference type="GO" id="GO:0006935">
    <property type="term" value="P:chemotaxis"/>
    <property type="evidence" value="ECO:0007669"/>
    <property type="project" value="InterPro"/>
</dbReference>
<dbReference type="SUPFAM" id="SSF58104">
    <property type="entry name" value="Methyl-accepting chemotaxis protein (MCP) signaling domain"/>
    <property type="match status" value="1"/>
</dbReference>
<keyword evidence="13" id="KW-1185">Reference proteome</keyword>
<accession>Q21SU6</accession>
<evidence type="ECO:0000313" key="13">
    <source>
        <dbReference type="Proteomes" id="UP000008332"/>
    </source>
</evidence>
<gene>
    <name evidence="12" type="ordered locus">Rfer_3449</name>
</gene>
<dbReference type="EMBL" id="CP000267">
    <property type="protein sequence ID" value="ABD71157.1"/>
    <property type="molecule type" value="Genomic_DNA"/>
</dbReference>
<keyword evidence="6 9" id="KW-0472">Membrane</keyword>
<evidence type="ECO:0000256" key="8">
    <source>
        <dbReference type="PROSITE-ProRule" id="PRU00284"/>
    </source>
</evidence>
<dbReference type="Pfam" id="PF00672">
    <property type="entry name" value="HAMP"/>
    <property type="match status" value="1"/>
</dbReference>
<dbReference type="CDD" id="cd12912">
    <property type="entry name" value="PDC2_MCP_like"/>
    <property type="match status" value="1"/>
</dbReference>
<dbReference type="HOGENOM" id="CLU_000445_107_12_4"/>
<evidence type="ECO:0000256" key="2">
    <source>
        <dbReference type="ARBA" id="ARBA00022475"/>
    </source>
</evidence>
<dbReference type="FunFam" id="1.10.287.950:FF:000001">
    <property type="entry name" value="Methyl-accepting chemotaxis sensory transducer"/>
    <property type="match status" value="1"/>
</dbReference>
<dbReference type="Gene3D" id="3.30.450.20">
    <property type="entry name" value="PAS domain"/>
    <property type="match status" value="2"/>
</dbReference>
<feature type="domain" description="HAMP" evidence="11">
    <location>
        <begin position="296"/>
        <end position="350"/>
    </location>
</feature>
<evidence type="ECO:0000256" key="9">
    <source>
        <dbReference type="SAM" id="Phobius"/>
    </source>
</evidence>
<sequence length="632" mass="66894">MFASIRSRLIGISVLVVILAVVTATLVSYSLARGFLLEDIAANLAQTAKAEGKRIGLWAKMQKDIVTSMATQANAVDPNVGLQQAIDAGKLDLAYVGHADKRMISVPSRNRPADYDPTARPWYKLADSQGKAVLTAPYIGASSKKLVVSFAYPVKEGSNTVAVVATDVALEDVLKDLQQIKPTASGFAFIVDKDGKIIAHPRAELTLKPLAELSKDLTPDVISRALKEGAEPPRAQIDGNGFLLKGTPVPETDWTLVTAASESEALARLNQLLTYAALTIVAVGIAAALLSMGVVNHLLGGLVRIRDAMREIGSGSGDLTQRLPVQGRDEISEMAQAFNEFVQKTEQVMRDVRSSSASIANASREVAAGSLDLSNRTEQTASSLEETAASMQELTETVRHSADSANMANQLAGSASQIAHRGGEVVSQVVSTMNDISTSSARISDIIQVIDGIAFQTNILALNAAVEAARAGEQGRGFAVVASEVRSLAGRSAEAAKEIKSLIVNSVERVEAGISLVAAAGQTMNEIVQSIGKVSEIVGDISSQTSDQRHGIDEINAAIRQLDQMTQQNAALVEESTAAADSMSDQAQRLAQVVAAFKLSDTQNTPMSRPFRTEPVRIKAPSVLEHCGPLQL</sequence>
<dbReference type="Pfam" id="PF00015">
    <property type="entry name" value="MCPsignal"/>
    <property type="match status" value="1"/>
</dbReference>
<dbReference type="InterPro" id="IPR029151">
    <property type="entry name" value="Sensor-like_sf"/>
</dbReference>
<dbReference type="CDD" id="cd12913">
    <property type="entry name" value="PDC1_MCP_like"/>
    <property type="match status" value="1"/>
</dbReference>
<dbReference type="InterPro" id="IPR051310">
    <property type="entry name" value="MCP_chemotaxis"/>
</dbReference>
<keyword evidence="2" id="KW-1003">Cell membrane</keyword>
<feature type="transmembrane region" description="Helical" evidence="9">
    <location>
        <begin position="272"/>
        <end position="299"/>
    </location>
</feature>
<dbReference type="InterPro" id="IPR004090">
    <property type="entry name" value="Chemotax_Me-accpt_rcpt"/>
</dbReference>
<dbReference type="RefSeq" id="WP_011465720.1">
    <property type="nucleotide sequence ID" value="NC_007908.1"/>
</dbReference>
<dbReference type="GO" id="GO:0004888">
    <property type="term" value="F:transmembrane signaling receptor activity"/>
    <property type="evidence" value="ECO:0007669"/>
    <property type="project" value="InterPro"/>
</dbReference>
<name>Q21SU6_ALBFT</name>
<dbReference type="Gene3D" id="1.10.287.950">
    <property type="entry name" value="Methyl-accepting chemotaxis protein"/>
    <property type="match status" value="1"/>
</dbReference>
<keyword evidence="5 9" id="KW-1133">Transmembrane helix</keyword>
<evidence type="ECO:0000259" key="11">
    <source>
        <dbReference type="PROSITE" id="PS50885"/>
    </source>
</evidence>
<evidence type="ECO:0000259" key="10">
    <source>
        <dbReference type="PROSITE" id="PS50111"/>
    </source>
</evidence>
<dbReference type="PROSITE" id="PS50111">
    <property type="entry name" value="CHEMOTAXIS_TRANSDUC_2"/>
    <property type="match status" value="1"/>
</dbReference>
<protein>
    <submittedName>
        <fullName evidence="12">Methyl-accepting chemotaxis sensory transducer</fullName>
    </submittedName>
</protein>
<dbReference type="GO" id="GO:0005886">
    <property type="term" value="C:plasma membrane"/>
    <property type="evidence" value="ECO:0007669"/>
    <property type="project" value="UniProtKB-SubCell"/>
</dbReference>
<organism evidence="12 13">
    <name type="scientific">Albidiferax ferrireducens (strain ATCC BAA-621 / DSM 15236 / T118)</name>
    <name type="common">Rhodoferax ferrireducens</name>
    <dbReference type="NCBI Taxonomy" id="338969"/>
    <lineage>
        <taxon>Bacteria</taxon>
        <taxon>Pseudomonadati</taxon>
        <taxon>Pseudomonadota</taxon>
        <taxon>Betaproteobacteria</taxon>
        <taxon>Burkholderiales</taxon>
        <taxon>Comamonadaceae</taxon>
        <taxon>Rhodoferax</taxon>
    </lineage>
</organism>
<proteinExistence type="inferred from homology"/>
<dbReference type="InterPro" id="IPR033479">
    <property type="entry name" value="dCache_1"/>
</dbReference>
<dbReference type="CDD" id="cd06225">
    <property type="entry name" value="HAMP"/>
    <property type="match status" value="1"/>
</dbReference>
<dbReference type="Proteomes" id="UP000008332">
    <property type="component" value="Chromosome"/>
</dbReference>
<evidence type="ECO:0000313" key="12">
    <source>
        <dbReference type="EMBL" id="ABD71157.1"/>
    </source>
</evidence>
<evidence type="ECO:0000256" key="7">
    <source>
        <dbReference type="ARBA" id="ARBA00029447"/>
    </source>
</evidence>
<dbReference type="PANTHER" id="PTHR43531">
    <property type="entry name" value="PROTEIN ICFG"/>
    <property type="match status" value="1"/>
</dbReference>
<dbReference type="GO" id="GO:0007165">
    <property type="term" value="P:signal transduction"/>
    <property type="evidence" value="ECO:0007669"/>
    <property type="project" value="UniProtKB-KW"/>
</dbReference>
<dbReference type="PROSITE" id="PS50885">
    <property type="entry name" value="HAMP"/>
    <property type="match status" value="1"/>
</dbReference>
<dbReference type="SMART" id="SM00283">
    <property type="entry name" value="MA"/>
    <property type="match status" value="1"/>
</dbReference>
<feature type="domain" description="Methyl-accepting transducer" evidence="10">
    <location>
        <begin position="355"/>
        <end position="584"/>
    </location>
</feature>
<dbReference type="InterPro" id="IPR003660">
    <property type="entry name" value="HAMP_dom"/>
</dbReference>
<dbReference type="PRINTS" id="PR00260">
    <property type="entry name" value="CHEMTRNSDUCR"/>
</dbReference>
<dbReference type="InterPro" id="IPR004089">
    <property type="entry name" value="MCPsignal_dom"/>
</dbReference>
<evidence type="ECO:0000256" key="6">
    <source>
        <dbReference type="ARBA" id="ARBA00023136"/>
    </source>
</evidence>
<dbReference type="Pfam" id="PF02743">
    <property type="entry name" value="dCache_1"/>
    <property type="match status" value="1"/>
</dbReference>
<dbReference type="SMART" id="SM00304">
    <property type="entry name" value="HAMP"/>
    <property type="match status" value="2"/>
</dbReference>
<evidence type="ECO:0000256" key="1">
    <source>
        <dbReference type="ARBA" id="ARBA00004651"/>
    </source>
</evidence>
<dbReference type="KEGG" id="rfr:Rfer_3449"/>
<evidence type="ECO:0000256" key="3">
    <source>
        <dbReference type="ARBA" id="ARBA00022481"/>
    </source>
</evidence>
<dbReference type="OrthoDB" id="2489132at2"/>
<dbReference type="SUPFAM" id="SSF103190">
    <property type="entry name" value="Sensory domain-like"/>
    <property type="match status" value="1"/>
</dbReference>
<comment type="subcellular location">
    <subcellularLocation>
        <location evidence="1">Cell membrane</location>
        <topology evidence="1">Multi-pass membrane protein</topology>
    </subcellularLocation>
</comment>
<keyword evidence="8" id="KW-0807">Transducer</keyword>
<dbReference type="STRING" id="338969.Rfer_3449"/>
<dbReference type="CDD" id="cd11386">
    <property type="entry name" value="MCP_signal"/>
    <property type="match status" value="1"/>
</dbReference>
<keyword evidence="3" id="KW-0488">Methylation</keyword>
<evidence type="ECO:0000256" key="5">
    <source>
        <dbReference type="ARBA" id="ARBA00022989"/>
    </source>
</evidence>
<evidence type="ECO:0000256" key="4">
    <source>
        <dbReference type="ARBA" id="ARBA00022692"/>
    </source>
</evidence>
<keyword evidence="4 9" id="KW-0812">Transmembrane</keyword>